<reference evidence="3" key="1">
    <citation type="submission" date="2023-07" db="EMBL/GenBank/DDBJ databases">
        <title>A chromosome-level genome assembly of Lolium multiflorum.</title>
        <authorList>
            <person name="Chen Y."/>
            <person name="Copetti D."/>
            <person name="Kolliker R."/>
            <person name="Studer B."/>
        </authorList>
    </citation>
    <scope>NUCLEOTIDE SEQUENCE</scope>
    <source>
        <strain evidence="3">02402/16</strain>
        <tissue evidence="3">Leaf</tissue>
    </source>
</reference>
<feature type="region of interest" description="Disordered" evidence="1">
    <location>
        <begin position="1"/>
        <end position="28"/>
    </location>
</feature>
<organism evidence="3 4">
    <name type="scientific">Lolium multiflorum</name>
    <name type="common">Italian ryegrass</name>
    <name type="synonym">Lolium perenne subsp. multiflorum</name>
    <dbReference type="NCBI Taxonomy" id="4521"/>
    <lineage>
        <taxon>Eukaryota</taxon>
        <taxon>Viridiplantae</taxon>
        <taxon>Streptophyta</taxon>
        <taxon>Embryophyta</taxon>
        <taxon>Tracheophyta</taxon>
        <taxon>Spermatophyta</taxon>
        <taxon>Magnoliopsida</taxon>
        <taxon>Liliopsida</taxon>
        <taxon>Poales</taxon>
        <taxon>Poaceae</taxon>
        <taxon>BOP clade</taxon>
        <taxon>Pooideae</taxon>
        <taxon>Poodae</taxon>
        <taxon>Poeae</taxon>
        <taxon>Poeae Chloroplast Group 2 (Poeae type)</taxon>
        <taxon>Loliodinae</taxon>
        <taxon>Loliinae</taxon>
        <taxon>Lolium</taxon>
    </lineage>
</organism>
<dbReference type="PANTHER" id="PTHR48258:SF6">
    <property type="entry name" value="LEUCINE-RICH REPEAT DOMAIN, L DOMAIN-CONTAINING PROTEIN"/>
    <property type="match status" value="1"/>
</dbReference>
<sequence>MQGPFRKPDPDLDRDRFSPGRGRAAQADGWVQRTRWLLAWRSIRARTQGARVPAGVVTATDGDARGRLAASQQARLGAFDAEGEGEFGGGGLGTGEPPEVGRRRTPAGTRRDHRREIEQKSEEEWEGVWEMHYLTRNAWRRDFRDELRRKGVNNLKKVVQKEFPGWFKNHVGNMENAPEDLRSLANGPEPRLVVHSICNVNGARFRTVAREKHLSSQNSGVMTTTSIGDNEQEMEYYGVLTKVLEFRYMVNDHGDKSVFLFRYNWFDLASRTSKMKDDGFFKSVNTAVLWCKHAPFILTSQAKTCFYLDDTEFGEPWMVVQLFRDRNVYDFPEKDAQGSNNAYQEDNFSEDFIVHQSENNEDEAEFKDQEVVSSDEVVHVDAHIVHEILQGRSHEVIDSSDDEQQVVKTTIEDARSEDFDSDDDQ</sequence>
<keyword evidence="4" id="KW-1185">Reference proteome</keyword>
<proteinExistence type="predicted"/>
<dbReference type="InterPro" id="IPR025312">
    <property type="entry name" value="DUF4216"/>
</dbReference>
<name>A0AAD8U250_LOLMU</name>
<comment type="caution">
    <text evidence="3">The sequence shown here is derived from an EMBL/GenBank/DDBJ whole genome shotgun (WGS) entry which is preliminary data.</text>
</comment>
<dbReference type="PANTHER" id="PTHR48258">
    <property type="entry name" value="DUF4218 DOMAIN-CONTAINING PROTEIN-RELATED"/>
    <property type="match status" value="1"/>
</dbReference>
<dbReference type="Proteomes" id="UP001231189">
    <property type="component" value="Unassembled WGS sequence"/>
</dbReference>
<evidence type="ECO:0000313" key="3">
    <source>
        <dbReference type="EMBL" id="KAK1696533.1"/>
    </source>
</evidence>
<gene>
    <name evidence="3" type="ORF">QYE76_013230</name>
</gene>
<feature type="domain" description="DUF4216" evidence="2">
    <location>
        <begin position="246"/>
        <end position="320"/>
    </location>
</feature>
<evidence type="ECO:0000256" key="1">
    <source>
        <dbReference type="SAM" id="MobiDB-lite"/>
    </source>
</evidence>
<feature type="region of interest" description="Disordered" evidence="1">
    <location>
        <begin position="81"/>
        <end position="121"/>
    </location>
</feature>
<dbReference type="Pfam" id="PF13952">
    <property type="entry name" value="DUF4216"/>
    <property type="match status" value="1"/>
</dbReference>
<evidence type="ECO:0000313" key="4">
    <source>
        <dbReference type="Proteomes" id="UP001231189"/>
    </source>
</evidence>
<dbReference type="AlphaFoldDB" id="A0AAD8U250"/>
<protein>
    <recommendedName>
        <fullName evidence="2">DUF4216 domain-containing protein</fullName>
    </recommendedName>
</protein>
<accession>A0AAD8U250</accession>
<feature type="compositionally biased region" description="Basic and acidic residues" evidence="1">
    <location>
        <begin position="1"/>
        <end position="18"/>
    </location>
</feature>
<evidence type="ECO:0000259" key="2">
    <source>
        <dbReference type="Pfam" id="PF13952"/>
    </source>
</evidence>
<dbReference type="EMBL" id="JAUUTY010000001">
    <property type="protein sequence ID" value="KAK1696533.1"/>
    <property type="molecule type" value="Genomic_DNA"/>
</dbReference>